<dbReference type="Proteomes" id="UP001454036">
    <property type="component" value="Unassembled WGS sequence"/>
</dbReference>
<evidence type="ECO:0000313" key="8">
    <source>
        <dbReference type="Proteomes" id="UP001454036"/>
    </source>
</evidence>
<protein>
    <recommendedName>
        <fullName evidence="4">Dirigent protein</fullName>
    </recommendedName>
</protein>
<keyword evidence="4" id="KW-0052">Apoplast</keyword>
<dbReference type="Gene3D" id="2.40.480.10">
    <property type="entry name" value="Allene oxide cyclase-like"/>
    <property type="match status" value="1"/>
</dbReference>
<evidence type="ECO:0000256" key="1">
    <source>
        <dbReference type="ARBA" id="ARBA00010746"/>
    </source>
</evidence>
<feature type="region of interest" description="Disordered" evidence="5">
    <location>
        <begin position="104"/>
        <end position="129"/>
    </location>
</feature>
<comment type="caution">
    <text evidence="7">The sequence shown here is derived from an EMBL/GenBank/DDBJ whole genome shotgun (WGS) entry which is preliminary data.</text>
</comment>
<name>A0AAV3R8R9_LITER</name>
<dbReference type="EMBL" id="BAABME010025508">
    <property type="protein sequence ID" value="GAA0172254.1"/>
    <property type="molecule type" value="Genomic_DNA"/>
</dbReference>
<comment type="subcellular location">
    <subcellularLocation>
        <location evidence="4">Secreted</location>
        <location evidence="4">Extracellular space</location>
        <location evidence="4">Apoplast</location>
    </subcellularLocation>
</comment>
<dbReference type="PANTHER" id="PTHR46215:SF5">
    <property type="entry name" value="DIRIGENT PROTEIN"/>
    <property type="match status" value="1"/>
</dbReference>
<organism evidence="7 8">
    <name type="scientific">Lithospermum erythrorhizon</name>
    <name type="common">Purple gromwell</name>
    <name type="synonym">Lithospermum officinale var. erythrorhizon</name>
    <dbReference type="NCBI Taxonomy" id="34254"/>
    <lineage>
        <taxon>Eukaryota</taxon>
        <taxon>Viridiplantae</taxon>
        <taxon>Streptophyta</taxon>
        <taxon>Embryophyta</taxon>
        <taxon>Tracheophyta</taxon>
        <taxon>Spermatophyta</taxon>
        <taxon>Magnoliopsida</taxon>
        <taxon>eudicotyledons</taxon>
        <taxon>Gunneridae</taxon>
        <taxon>Pentapetalae</taxon>
        <taxon>asterids</taxon>
        <taxon>lamiids</taxon>
        <taxon>Boraginales</taxon>
        <taxon>Boraginaceae</taxon>
        <taxon>Boraginoideae</taxon>
        <taxon>Lithospermeae</taxon>
        <taxon>Lithospermum</taxon>
    </lineage>
</organism>
<dbReference type="InterPro" id="IPR004265">
    <property type="entry name" value="Dirigent"/>
</dbReference>
<dbReference type="PANTHER" id="PTHR46215">
    <property type="entry name" value="DIRIGENT PROTEIN 24-RELATED"/>
    <property type="match status" value="1"/>
</dbReference>
<keyword evidence="3 4" id="KW-0964">Secreted</keyword>
<evidence type="ECO:0000256" key="4">
    <source>
        <dbReference type="RuleBase" id="RU363099"/>
    </source>
</evidence>
<feature type="signal peptide" evidence="6">
    <location>
        <begin position="1"/>
        <end position="15"/>
    </location>
</feature>
<keyword evidence="6" id="KW-0732">Signal</keyword>
<comment type="subunit">
    <text evidence="2 4">Homodimer.</text>
</comment>
<dbReference type="GO" id="GO:0009699">
    <property type="term" value="P:phenylpropanoid biosynthetic process"/>
    <property type="evidence" value="ECO:0007669"/>
    <property type="project" value="UniProtKB-ARBA"/>
</dbReference>
<dbReference type="Pfam" id="PF03018">
    <property type="entry name" value="Dirigent"/>
    <property type="match status" value="1"/>
</dbReference>
<comment type="function">
    <text evidence="4">Dirigent proteins impart stereoselectivity on the phenoxy radical-coupling reaction, yielding optically active lignans from two molecules of coniferyl alcohol in the biosynthesis of lignans, flavonolignans, and alkaloids and thus plays a central role in plant secondary metabolism.</text>
</comment>
<proteinExistence type="inferred from homology"/>
<feature type="chain" id="PRO_5043573522" description="Dirigent protein" evidence="6">
    <location>
        <begin position="16"/>
        <end position="369"/>
    </location>
</feature>
<comment type="similarity">
    <text evidence="1 4">Belongs to the plant dirigent protein family.</text>
</comment>
<dbReference type="AlphaFoldDB" id="A0AAV3R8R9"/>
<evidence type="ECO:0000256" key="2">
    <source>
        <dbReference type="ARBA" id="ARBA00011738"/>
    </source>
</evidence>
<evidence type="ECO:0000256" key="6">
    <source>
        <dbReference type="SAM" id="SignalP"/>
    </source>
</evidence>
<evidence type="ECO:0000256" key="5">
    <source>
        <dbReference type="SAM" id="MobiDB-lite"/>
    </source>
</evidence>
<gene>
    <name evidence="7" type="ORF">LIER_41312</name>
</gene>
<evidence type="ECO:0000313" key="7">
    <source>
        <dbReference type="EMBL" id="GAA0172254.1"/>
    </source>
</evidence>
<sequence>MLVFLFTNYVVSSAACPAFLQQKQYIKEITNIAKHFSFIIFNKENSPILHMAKSRLLQLKHILSVLMIALVFTCAISQDEVVDAPTVLPNPDGDIVESPVSGAIPAPGIDSPESPVSGANPGPAVKSPVDAKATSAPVETHGHPLIFFMHDILGGSQPTAVAVTGVVANPAVSGQVAFAKPNGAVLSVNTGIETNNGNSAILNNNNVPFLSGLSGFTNAGVQNNGNSIIGGNFGFPAINLAQFPTGTTLQNLMFGTMTVFDDELTEGHELGSGLIGKAQGFYVASSQSGNSQTMIFNVMFREGGYADTLCLFGVHRTGKSESHLAVMGGTGKYVNAKGSATVKTFPADPSHQMTDGMETVLEISVYLAY</sequence>
<evidence type="ECO:0000256" key="3">
    <source>
        <dbReference type="ARBA" id="ARBA00022525"/>
    </source>
</evidence>
<accession>A0AAV3R8R9</accession>
<reference evidence="7 8" key="1">
    <citation type="submission" date="2024-01" db="EMBL/GenBank/DDBJ databases">
        <title>The complete chloroplast genome sequence of Lithospermum erythrorhizon: insights into the phylogenetic relationship among Boraginaceae species and the maternal lineages of purple gromwells.</title>
        <authorList>
            <person name="Okada T."/>
            <person name="Watanabe K."/>
        </authorList>
    </citation>
    <scope>NUCLEOTIDE SEQUENCE [LARGE SCALE GENOMIC DNA]</scope>
</reference>
<dbReference type="InterPro" id="IPR044859">
    <property type="entry name" value="Allene_oxi_cyc_Dirigent"/>
</dbReference>
<dbReference type="GO" id="GO:0048046">
    <property type="term" value="C:apoplast"/>
    <property type="evidence" value="ECO:0007669"/>
    <property type="project" value="UniProtKB-SubCell"/>
</dbReference>
<keyword evidence="8" id="KW-1185">Reference proteome</keyword>